<protein>
    <submittedName>
        <fullName evidence="2">Uncharacterized protein</fullName>
    </submittedName>
</protein>
<feature type="non-terminal residue" evidence="2">
    <location>
        <position position="1"/>
    </location>
</feature>
<evidence type="ECO:0000256" key="1">
    <source>
        <dbReference type="SAM" id="MobiDB-lite"/>
    </source>
</evidence>
<comment type="caution">
    <text evidence="2">The sequence shown here is derived from an EMBL/GenBank/DDBJ whole genome shotgun (WGS) entry which is preliminary data.</text>
</comment>
<reference evidence="2 3" key="1">
    <citation type="submission" date="2015-08" db="EMBL/GenBank/DDBJ databases">
        <title>Next Generation Sequencing and Analysis of the Genome of Puccinia sorghi L Schw, the Causal Agent of Maize Common Rust.</title>
        <authorList>
            <person name="Rochi L."/>
            <person name="Burguener G."/>
            <person name="Darino M."/>
            <person name="Turjanski A."/>
            <person name="Kreff E."/>
            <person name="Dieguez M.J."/>
            <person name="Sacco F."/>
        </authorList>
    </citation>
    <scope>NUCLEOTIDE SEQUENCE [LARGE SCALE GENOMIC DNA]</scope>
    <source>
        <strain evidence="2 3">RO10H11247</strain>
    </source>
</reference>
<proteinExistence type="predicted"/>
<name>A0A0L6V7Q1_9BASI</name>
<organism evidence="2 3">
    <name type="scientific">Puccinia sorghi</name>
    <dbReference type="NCBI Taxonomy" id="27349"/>
    <lineage>
        <taxon>Eukaryota</taxon>
        <taxon>Fungi</taxon>
        <taxon>Dikarya</taxon>
        <taxon>Basidiomycota</taxon>
        <taxon>Pucciniomycotina</taxon>
        <taxon>Pucciniomycetes</taxon>
        <taxon>Pucciniales</taxon>
        <taxon>Pucciniaceae</taxon>
        <taxon>Puccinia</taxon>
    </lineage>
</organism>
<evidence type="ECO:0000313" key="3">
    <source>
        <dbReference type="Proteomes" id="UP000037035"/>
    </source>
</evidence>
<keyword evidence="3" id="KW-1185">Reference proteome</keyword>
<feature type="region of interest" description="Disordered" evidence="1">
    <location>
        <begin position="90"/>
        <end position="114"/>
    </location>
</feature>
<dbReference type="Proteomes" id="UP000037035">
    <property type="component" value="Unassembled WGS sequence"/>
</dbReference>
<feature type="compositionally biased region" description="Basic residues" evidence="1">
    <location>
        <begin position="91"/>
        <end position="104"/>
    </location>
</feature>
<dbReference type="EMBL" id="LAVV01007375">
    <property type="protein sequence ID" value="KNZ56145.1"/>
    <property type="molecule type" value="Genomic_DNA"/>
</dbReference>
<dbReference type="VEuPathDB" id="FungiDB:VP01_2485g2"/>
<accession>A0A0L6V7Q1</accession>
<evidence type="ECO:0000313" key="2">
    <source>
        <dbReference type="EMBL" id="KNZ56145.1"/>
    </source>
</evidence>
<gene>
    <name evidence="2" type="ORF">VP01_2485g2</name>
</gene>
<dbReference type="AlphaFoldDB" id="A0A0L6V7Q1"/>
<sequence>QRPLVNRLMFRILPVDVPTTSDPEDGEIENISAAVTAFKQWANSATIKGKKNRAYMNIHVRRSYSCRLSINLSLRNWMSTSMISFANMKQKNNKKTKNAKHNTKKKDEKKVPSMQSKVVLTQPGVAWTKPAVFGSTQPHVGSTTVQLVLNQPHPGLNRPRCINPPRGLRFSRLKPTMRQPARCNVAVYVAGDVPVTRRDITLVVGCVEPCAGDNIPSSSDVTQNNDDIMSTLRRQDDSSLPVSNGDPMIRTNESPLMGSTCPYISTRARPNGMPDPVEWVTEGGFYQVKILCGRHWGLAFPVVCLWKSLFRGFHLQILILIYKVYQVLDSYKKKTYRFCGATRFTTGLQLGCAMTLSNLLTHACHARLYRKQDDEHDTKQGFHGHCDSKLAFHNRPLVVWGASSTVSLSLNALPQSSVALFTLYINTPSSILISVLAPLSVSSAVKLTHNFFDFIPSISARKLNGKMVIIKASYVAAILSCFLFLQADCGDYLVNISRPWADLDQNSWKYAGTFSAGLQEIGPPALPRNQRFSVCCDLFAPRQPCWGDDRRNQYRAWGYIHIAGRKFFNKAELGEIHQRLALVTNFKFSPSEVLCQQSVGILSFFSSLLNSPPSFPSQIPLQVIILYIYVSSKIAMRCHCPVANEPLITECIIKNLTQLTPSNTQPLFITILSCHTLPSTAQLHCPVKLRHDTCWSNILSSISLFSIPEFFFLGCWPLVCVIKIFIHRFFNLQEGMAGQAGILEPMLGELQLRRGLSKIIERSHLPRWERRSLCHIGEGLRGFEFFKKNSYIFLILHLKKNNQIKNILTYVVHFTLQKKTCSTACTSHVCICRFSWHSHCAVCTVTLHQSLVESILENGCSNNRSFMGLSACQLQAVEQVFFAVSFQINKEKNIEKYIYICFKPVKNHRRVVTDVKPLETKESLFKINKRLRNSRDPTPKWQKGWPATWKHVTRNYYIWKVHKGLDYDKNKKMNTALESCIYWSINLPHKKKKRGRPRAELQNHQRQNIHSLFLGCSVQRVVTRECFLLDSKKNTHLCRGFLQWNQRALNTHWRRTLSYLLSQFFFPQCPDPALLGDNSEYAKQISPENREAIYGSRNLTVVTPMGLSVPMVCWLSLKWLGFG</sequence>